<dbReference type="Proteomes" id="UP000609346">
    <property type="component" value="Unassembled WGS sequence"/>
</dbReference>
<dbReference type="InterPro" id="IPR036873">
    <property type="entry name" value="Rhodanese-like_dom_sf"/>
</dbReference>
<keyword evidence="4" id="KW-1185">Reference proteome</keyword>
<dbReference type="Pfam" id="PF01206">
    <property type="entry name" value="TusA"/>
    <property type="match status" value="1"/>
</dbReference>
<proteinExistence type="inferred from homology"/>
<dbReference type="PROSITE" id="PS50206">
    <property type="entry name" value="RHODANESE_3"/>
    <property type="match status" value="1"/>
</dbReference>
<feature type="domain" description="Rhodanese" evidence="2">
    <location>
        <begin position="138"/>
        <end position="223"/>
    </location>
</feature>
<dbReference type="CDD" id="cd00291">
    <property type="entry name" value="SirA_YedF_YeeD"/>
    <property type="match status" value="1"/>
</dbReference>
<dbReference type="PANTHER" id="PTHR33279">
    <property type="entry name" value="SULFUR CARRIER PROTEIN YEDF-RELATED"/>
    <property type="match status" value="1"/>
</dbReference>
<sequence length="225" mass="24357">MSSAKWKSDRTAALFTTSKLLIVKNRKGIIPLTNQAQIQVDLTLDCKGLACPMPIVKTKKAIETVQAGQVVELQATDRGSLADIQGWCKNTGHQYLGTIEEDGVLKHYIRKSNADEVKPETKFAVTMTTEELQAKLSGGDAITVLDVREPAEYAFQHVASAINIPMGELEGRIGELKSDAAIAVICRTGTRSDLACQLLQDKGFTNISNVLPGMTGWNGPTSKLN</sequence>
<organism evidence="3 4">
    <name type="scientific">Paenibacillus terricola</name>
    <dbReference type="NCBI Taxonomy" id="2763503"/>
    <lineage>
        <taxon>Bacteria</taxon>
        <taxon>Bacillati</taxon>
        <taxon>Bacillota</taxon>
        <taxon>Bacilli</taxon>
        <taxon>Bacillales</taxon>
        <taxon>Paenibacillaceae</taxon>
        <taxon>Paenibacillus</taxon>
    </lineage>
</organism>
<protein>
    <submittedName>
        <fullName evidence="3">Sulfurtransferase TusA family protein</fullName>
    </submittedName>
</protein>
<reference evidence="3 4" key="1">
    <citation type="submission" date="2020-09" db="EMBL/GenBank/DDBJ databases">
        <title>Paenibacillus sp. strain PR3 16S rRNA gene Genome sequencing and assembly.</title>
        <authorList>
            <person name="Kim J."/>
        </authorList>
    </citation>
    <scope>NUCLEOTIDE SEQUENCE [LARGE SCALE GENOMIC DNA]</scope>
    <source>
        <strain evidence="3 4">PR3</strain>
    </source>
</reference>
<dbReference type="SMART" id="SM00450">
    <property type="entry name" value="RHOD"/>
    <property type="match status" value="1"/>
</dbReference>
<comment type="similarity">
    <text evidence="1">Belongs to the sulfur carrier protein TusA family.</text>
</comment>
<dbReference type="SUPFAM" id="SSF64307">
    <property type="entry name" value="SirA-like"/>
    <property type="match status" value="1"/>
</dbReference>
<evidence type="ECO:0000313" key="4">
    <source>
        <dbReference type="Proteomes" id="UP000609346"/>
    </source>
</evidence>
<evidence type="ECO:0000259" key="2">
    <source>
        <dbReference type="PROSITE" id="PS50206"/>
    </source>
</evidence>
<dbReference type="InterPro" id="IPR001763">
    <property type="entry name" value="Rhodanese-like_dom"/>
</dbReference>
<dbReference type="Gene3D" id="3.40.250.10">
    <property type="entry name" value="Rhodanese-like domain"/>
    <property type="match status" value="1"/>
</dbReference>
<dbReference type="InterPro" id="IPR036868">
    <property type="entry name" value="TusA-like_sf"/>
</dbReference>
<dbReference type="SUPFAM" id="SSF52821">
    <property type="entry name" value="Rhodanese/Cell cycle control phosphatase"/>
    <property type="match status" value="1"/>
</dbReference>
<dbReference type="Pfam" id="PF00581">
    <property type="entry name" value="Rhodanese"/>
    <property type="match status" value="1"/>
</dbReference>
<dbReference type="PANTHER" id="PTHR33279:SF6">
    <property type="entry name" value="SULFUR CARRIER PROTEIN YEDF-RELATED"/>
    <property type="match status" value="1"/>
</dbReference>
<dbReference type="PROSITE" id="PS01148">
    <property type="entry name" value="UPF0033"/>
    <property type="match status" value="1"/>
</dbReference>
<accession>A0ABR8MZL0</accession>
<evidence type="ECO:0000313" key="3">
    <source>
        <dbReference type="EMBL" id="MBD3921372.1"/>
    </source>
</evidence>
<comment type="caution">
    <text evidence="3">The sequence shown here is derived from an EMBL/GenBank/DDBJ whole genome shotgun (WGS) entry which is preliminary data.</text>
</comment>
<evidence type="ECO:0000256" key="1">
    <source>
        <dbReference type="ARBA" id="ARBA00008984"/>
    </source>
</evidence>
<name>A0ABR8MZL0_9BACL</name>
<dbReference type="EMBL" id="JACXZA010000005">
    <property type="protein sequence ID" value="MBD3921372.1"/>
    <property type="molecule type" value="Genomic_DNA"/>
</dbReference>
<dbReference type="InterPro" id="IPR001455">
    <property type="entry name" value="TusA-like"/>
</dbReference>
<dbReference type="Gene3D" id="3.30.110.40">
    <property type="entry name" value="TusA-like domain"/>
    <property type="match status" value="1"/>
</dbReference>
<dbReference type="CDD" id="cd00158">
    <property type="entry name" value="RHOD"/>
    <property type="match status" value="1"/>
</dbReference>
<gene>
    <name evidence="3" type="ORF">H8B09_21565</name>
</gene>